<dbReference type="InterPro" id="IPR036779">
    <property type="entry name" value="LysM_dom_sf"/>
</dbReference>
<gene>
    <name evidence="2" type="ORF">E0F26_02810</name>
</gene>
<accession>A0ABY6Q469</accession>
<dbReference type="Gene3D" id="3.10.350.10">
    <property type="entry name" value="LysM domain"/>
    <property type="match status" value="1"/>
</dbReference>
<evidence type="ECO:0000313" key="3">
    <source>
        <dbReference type="Proteomes" id="UP001317963"/>
    </source>
</evidence>
<dbReference type="SMART" id="SM00257">
    <property type="entry name" value="LysM"/>
    <property type="match status" value="1"/>
</dbReference>
<dbReference type="PROSITE" id="PS51782">
    <property type="entry name" value="LYSM"/>
    <property type="match status" value="1"/>
</dbReference>
<dbReference type="InterPro" id="IPR018392">
    <property type="entry name" value="LysM"/>
</dbReference>
<name>A0ABY6Q469_9GAMM</name>
<dbReference type="Pfam" id="PF01476">
    <property type="entry name" value="LysM"/>
    <property type="match status" value="1"/>
</dbReference>
<proteinExistence type="predicted"/>
<dbReference type="SUPFAM" id="SSF54106">
    <property type="entry name" value="LysM domain"/>
    <property type="match status" value="1"/>
</dbReference>
<protein>
    <submittedName>
        <fullName evidence="2">LysM domain-containing protein</fullName>
    </submittedName>
</protein>
<evidence type="ECO:0000259" key="1">
    <source>
        <dbReference type="PROSITE" id="PS51782"/>
    </source>
</evidence>
<dbReference type="PANTHER" id="PTHR34700:SF4">
    <property type="entry name" value="PHAGE-LIKE ELEMENT PBSX PROTEIN XKDP"/>
    <property type="match status" value="1"/>
</dbReference>
<dbReference type="InterPro" id="IPR052196">
    <property type="entry name" value="Bact_Kbp"/>
</dbReference>
<organism evidence="2 3">
    <name type="scientific">Candidatus Paraluminiphilus aquimaris</name>
    <dbReference type="NCBI Taxonomy" id="2518994"/>
    <lineage>
        <taxon>Bacteria</taxon>
        <taxon>Pseudomonadati</taxon>
        <taxon>Pseudomonadota</taxon>
        <taxon>Gammaproteobacteria</taxon>
        <taxon>Cellvibrionales</taxon>
        <taxon>Halieaceae</taxon>
        <taxon>Candidatus Paraluminiphilus</taxon>
    </lineage>
</organism>
<keyword evidence="3" id="KW-1185">Reference proteome</keyword>
<dbReference type="PANTHER" id="PTHR34700">
    <property type="entry name" value="POTASSIUM BINDING PROTEIN KBP"/>
    <property type="match status" value="1"/>
</dbReference>
<dbReference type="CDD" id="cd00118">
    <property type="entry name" value="LysM"/>
    <property type="match status" value="1"/>
</dbReference>
<evidence type="ECO:0000313" key="2">
    <source>
        <dbReference type="EMBL" id="UZP73733.1"/>
    </source>
</evidence>
<sequence>MRKDKEIGTDRRADMVKHPLFRETKLVWQCNSARLFQRLAMTLAMVLSLAAQAQSELPRLADGAPDTYVVERGDTLWDISALFLNEPWRWPELWSVNPDVRDPNLIYPGDTLYLRWKDGKPGVYLSSSDRNIGTSDVVRLSPKLRSEPLAAAIPALPREAIDPFIARHRFITQFDLEAMPRIISGYRGRLISGMGDRVYAVGAFTGEQRQFDVVRPAREISHPETGETLGTLLSSVGRVVLSKRALADDEANQFDVLASSEELRVGDVLLPVEDRQLVAQFLPKVPTVDLDPGFMLPLDVGAKQIGALDVVATTYGEVDDVDVGTLLSITKVGEPVTDSISGKRYTVPSENAGTMMLFAVYDRASFGLVLSANQPLSVEDRLVKP</sequence>
<dbReference type="Proteomes" id="UP001317963">
    <property type="component" value="Chromosome"/>
</dbReference>
<dbReference type="EMBL" id="CP036501">
    <property type="protein sequence ID" value="UZP73733.1"/>
    <property type="molecule type" value="Genomic_DNA"/>
</dbReference>
<reference evidence="2 3" key="1">
    <citation type="submission" date="2019-02" db="EMBL/GenBank/DDBJ databases">
        <title>Halieaceae_genomes.</title>
        <authorList>
            <person name="Li S.-H."/>
        </authorList>
    </citation>
    <scope>NUCLEOTIDE SEQUENCE [LARGE SCALE GENOMIC DNA]</scope>
    <source>
        <strain evidence="2 3">JH123</strain>
    </source>
</reference>
<feature type="domain" description="LysM" evidence="1">
    <location>
        <begin position="66"/>
        <end position="114"/>
    </location>
</feature>